<evidence type="ECO:0000313" key="17">
    <source>
        <dbReference type="EMBL" id="KAJ6219037.1"/>
    </source>
</evidence>
<dbReference type="GO" id="GO:0035621">
    <property type="term" value="P:ER to Golgi ceramide transport"/>
    <property type="evidence" value="ECO:0007669"/>
    <property type="project" value="TreeGrafter"/>
</dbReference>
<keyword evidence="6" id="KW-0813">Transport</keyword>
<dbReference type="InterPro" id="IPR002913">
    <property type="entry name" value="START_lipid-bd_dom"/>
</dbReference>
<dbReference type="Proteomes" id="UP001142055">
    <property type="component" value="Chromosome 2"/>
</dbReference>
<keyword evidence="8" id="KW-0256">Endoplasmic reticulum</keyword>
<organism evidence="17 18">
    <name type="scientific">Blomia tropicalis</name>
    <name type="common">Mite</name>
    <dbReference type="NCBI Taxonomy" id="40697"/>
    <lineage>
        <taxon>Eukaryota</taxon>
        <taxon>Metazoa</taxon>
        <taxon>Ecdysozoa</taxon>
        <taxon>Arthropoda</taxon>
        <taxon>Chelicerata</taxon>
        <taxon>Arachnida</taxon>
        <taxon>Acari</taxon>
        <taxon>Acariformes</taxon>
        <taxon>Sarcoptiformes</taxon>
        <taxon>Astigmata</taxon>
        <taxon>Glycyphagoidea</taxon>
        <taxon>Echimyopodidae</taxon>
        <taxon>Blomia</taxon>
    </lineage>
</organism>
<dbReference type="InterPro" id="IPR023393">
    <property type="entry name" value="START-like_dom_sf"/>
</dbReference>
<dbReference type="SUPFAM" id="SSF50729">
    <property type="entry name" value="PH domain-like"/>
    <property type="match status" value="1"/>
</dbReference>
<proteinExistence type="predicted"/>
<dbReference type="SMART" id="SM00234">
    <property type="entry name" value="START"/>
    <property type="match status" value="1"/>
</dbReference>
<sequence length="730" mass="82880">MSQAQMNQGEPPNHESDDLADDLSKCSMDAVAKSMPLSASSSLSSSSNSLNESVGETLGPSPLPSMSGVLLKWTNYIHGWQQRFIVLKDGTLSYYKSEDELSFGCRGAITIIKSNIKLHDIDECRFDIGVADCVWYLRASSVDECTRWVQAIQTQRNFYQGTCVADSGSSNSSMLNCPAGVHQSPSASSFVPSAASSTASGPTNYNDSLRRHESALSLSSITSCRSYKEQLSEMDTFRNILYQQIKTLQHYFDSSLQSTSLVNEHLKRHRRHQSMNGFNYLDSESNRTPNTNTESATKNAQNSVDSGYSDSMNASTAPSRDNLFVDFKKEAFTFKATTAGIIATLTHCIDLMNQREDQWKKRLEKEKERRRSAEDHTKRVSAELEETRRALAEIQLDLQRNVALQKQIQEQQSSKQVIIIGGPDYEEGPHSMIKEDEFFDAIDAALDRNDQQEEDMRQLKLRTMSLSQPLEVIPPERCDHELWPEIDRITKEQLYYARLEVEDTPASGGGSWELFAEDGEMRLYKRELEIDGLVCDPLKAVHTVRGVSAHEVCHQFFSPDVRFDWENTLESMKVVEDINPNTLIFHQIHKRVWPAAQRDTVFWSHIRRIDSNTLRANGHPNSSSKPLPDNLWVVCNNSVQRNDIPASRCLRMTLVVSLVCETYIDPPVSDISKLTRDHLKCKIIYCSKINPGGWAPASVLRALYKREYPKFLKRYTQYCIDLYKDKPIML</sequence>
<dbReference type="Pfam" id="PF00169">
    <property type="entry name" value="PH"/>
    <property type="match status" value="1"/>
</dbReference>
<dbReference type="OMA" id="LETCHRI"/>
<dbReference type="SUPFAM" id="SSF55961">
    <property type="entry name" value="Bet v1-like"/>
    <property type="match status" value="1"/>
</dbReference>
<dbReference type="InterPro" id="IPR001849">
    <property type="entry name" value="PH_domain"/>
</dbReference>
<keyword evidence="9" id="KW-0333">Golgi apparatus</keyword>
<comment type="catalytic activity">
    <reaction evidence="1">
        <text>N-hexadecanoylsphing-4-enine(in) = N-hexadecanoylsphing-4-enine(out)</text>
        <dbReference type="Rhea" id="RHEA:45720"/>
        <dbReference type="ChEBI" id="CHEBI:72959"/>
    </reaction>
</comment>
<name>A0A9Q0M4W0_BLOTA</name>
<evidence type="ECO:0000259" key="15">
    <source>
        <dbReference type="PROSITE" id="PS50003"/>
    </source>
</evidence>
<dbReference type="InterPro" id="IPR041952">
    <property type="entry name" value="STARD11_START"/>
</dbReference>
<dbReference type="CDD" id="cd08872">
    <property type="entry name" value="START_STARD11-like"/>
    <property type="match status" value="1"/>
</dbReference>
<evidence type="ECO:0000256" key="1">
    <source>
        <dbReference type="ARBA" id="ARBA00000074"/>
    </source>
</evidence>
<dbReference type="Gene3D" id="2.30.29.30">
    <property type="entry name" value="Pleckstrin-homology domain (PH domain)/Phosphotyrosine-binding domain (PTB)"/>
    <property type="match status" value="1"/>
</dbReference>
<evidence type="ECO:0000256" key="9">
    <source>
        <dbReference type="ARBA" id="ARBA00023034"/>
    </source>
</evidence>
<comment type="subcellular location">
    <subcellularLocation>
        <location evidence="3">Cytoplasm</location>
    </subcellularLocation>
    <subcellularLocation>
        <location evidence="2">Endoplasmic reticulum</location>
    </subcellularLocation>
    <subcellularLocation>
        <location evidence="4">Golgi apparatus</location>
    </subcellularLocation>
</comment>
<keyword evidence="11" id="KW-0445">Lipid transport</keyword>
<dbReference type="PANTHER" id="PTHR19308">
    <property type="entry name" value="PHOSPHATIDYLCHOLINE TRANSFER PROTEIN"/>
    <property type="match status" value="1"/>
</dbReference>
<protein>
    <recommendedName>
        <fullName evidence="5">Ceramide transfer protein</fullName>
    </recommendedName>
    <alternativeName>
        <fullName evidence="12">Collagen type IV alpha-3-binding protein</fullName>
    </alternativeName>
</protein>
<evidence type="ECO:0000313" key="18">
    <source>
        <dbReference type="Proteomes" id="UP001142055"/>
    </source>
</evidence>
<keyword evidence="10 13" id="KW-0175">Coiled coil</keyword>
<evidence type="ECO:0000256" key="3">
    <source>
        <dbReference type="ARBA" id="ARBA00004496"/>
    </source>
</evidence>
<dbReference type="EMBL" id="JAPWDV010000002">
    <property type="protein sequence ID" value="KAJ6219037.1"/>
    <property type="molecule type" value="Genomic_DNA"/>
</dbReference>
<evidence type="ECO:0000256" key="12">
    <source>
        <dbReference type="ARBA" id="ARBA00031527"/>
    </source>
</evidence>
<dbReference type="PROSITE" id="PS50848">
    <property type="entry name" value="START"/>
    <property type="match status" value="1"/>
</dbReference>
<evidence type="ECO:0000256" key="5">
    <source>
        <dbReference type="ARBA" id="ARBA00021440"/>
    </source>
</evidence>
<accession>A0A9Q0M4W0</accession>
<evidence type="ECO:0000259" key="16">
    <source>
        <dbReference type="PROSITE" id="PS50848"/>
    </source>
</evidence>
<dbReference type="Pfam" id="PF01852">
    <property type="entry name" value="START"/>
    <property type="match status" value="1"/>
</dbReference>
<keyword evidence="7" id="KW-0963">Cytoplasm</keyword>
<dbReference type="GO" id="GO:0005794">
    <property type="term" value="C:Golgi apparatus"/>
    <property type="evidence" value="ECO:0007669"/>
    <property type="project" value="UniProtKB-SubCell"/>
</dbReference>
<keyword evidence="18" id="KW-1185">Reference proteome</keyword>
<reference evidence="17" key="1">
    <citation type="submission" date="2022-12" db="EMBL/GenBank/DDBJ databases">
        <title>Genome assemblies of Blomia tropicalis.</title>
        <authorList>
            <person name="Cui Y."/>
        </authorList>
    </citation>
    <scope>NUCLEOTIDE SEQUENCE</scope>
    <source>
        <tissue evidence="17">Adult mites</tissue>
    </source>
</reference>
<dbReference type="InterPro" id="IPR051213">
    <property type="entry name" value="START_lipid_transfer"/>
</dbReference>
<dbReference type="GO" id="GO:0005783">
    <property type="term" value="C:endoplasmic reticulum"/>
    <property type="evidence" value="ECO:0007669"/>
    <property type="project" value="UniProtKB-SubCell"/>
</dbReference>
<feature type="domain" description="PH" evidence="15">
    <location>
        <begin position="63"/>
        <end position="157"/>
    </location>
</feature>
<feature type="region of interest" description="Disordered" evidence="14">
    <location>
        <begin position="1"/>
        <end position="22"/>
    </location>
</feature>
<evidence type="ECO:0000256" key="4">
    <source>
        <dbReference type="ARBA" id="ARBA00004555"/>
    </source>
</evidence>
<dbReference type="InterPro" id="IPR011993">
    <property type="entry name" value="PH-like_dom_sf"/>
</dbReference>
<feature type="domain" description="START" evidence="16">
    <location>
        <begin position="512"/>
        <end position="724"/>
    </location>
</feature>
<comment type="caution">
    <text evidence="17">The sequence shown here is derived from an EMBL/GenBank/DDBJ whole genome shotgun (WGS) entry which is preliminary data.</text>
</comment>
<dbReference type="PROSITE" id="PS50003">
    <property type="entry name" value="PH_DOMAIN"/>
    <property type="match status" value="1"/>
</dbReference>
<evidence type="ECO:0000256" key="6">
    <source>
        <dbReference type="ARBA" id="ARBA00022448"/>
    </source>
</evidence>
<feature type="compositionally biased region" description="Polar residues" evidence="14">
    <location>
        <begin position="1"/>
        <end position="10"/>
    </location>
</feature>
<gene>
    <name evidence="17" type="ORF">RDWZM_004849</name>
</gene>
<feature type="coiled-coil region" evidence="13">
    <location>
        <begin position="349"/>
        <end position="397"/>
    </location>
</feature>
<dbReference type="AlphaFoldDB" id="A0A9Q0M4W0"/>
<dbReference type="PANTHER" id="PTHR19308:SF53">
    <property type="entry name" value="CERAMIDE TRANSFER PROTEIN"/>
    <property type="match status" value="1"/>
</dbReference>
<evidence type="ECO:0000256" key="14">
    <source>
        <dbReference type="SAM" id="MobiDB-lite"/>
    </source>
</evidence>
<evidence type="ECO:0000256" key="2">
    <source>
        <dbReference type="ARBA" id="ARBA00004240"/>
    </source>
</evidence>
<evidence type="ECO:0000256" key="7">
    <source>
        <dbReference type="ARBA" id="ARBA00022490"/>
    </source>
</evidence>
<evidence type="ECO:0000256" key="8">
    <source>
        <dbReference type="ARBA" id="ARBA00022824"/>
    </source>
</evidence>
<evidence type="ECO:0000256" key="10">
    <source>
        <dbReference type="ARBA" id="ARBA00023054"/>
    </source>
</evidence>
<dbReference type="SMART" id="SM00233">
    <property type="entry name" value="PH"/>
    <property type="match status" value="1"/>
</dbReference>
<dbReference type="Gene3D" id="3.30.530.20">
    <property type="match status" value="1"/>
</dbReference>
<dbReference type="CDD" id="cd13283">
    <property type="entry name" value="PH_GPBP"/>
    <property type="match status" value="1"/>
</dbReference>
<evidence type="ECO:0000256" key="11">
    <source>
        <dbReference type="ARBA" id="ARBA00023055"/>
    </source>
</evidence>
<feature type="region of interest" description="Disordered" evidence="14">
    <location>
        <begin position="274"/>
        <end position="315"/>
    </location>
</feature>
<evidence type="ECO:0000256" key="13">
    <source>
        <dbReference type="SAM" id="Coils"/>
    </source>
</evidence>
<dbReference type="GO" id="GO:0008289">
    <property type="term" value="F:lipid binding"/>
    <property type="evidence" value="ECO:0007669"/>
    <property type="project" value="InterPro"/>
</dbReference>